<name>A0A7C5HKD8_9CHLB</name>
<reference evidence="2" key="1">
    <citation type="journal article" date="2020" name="mSystems">
        <title>Genome- and Community-Level Interaction Insights into Carbon Utilization and Element Cycling Functions of Hydrothermarchaeota in Hydrothermal Sediment.</title>
        <authorList>
            <person name="Zhou Z."/>
            <person name="Liu Y."/>
            <person name="Xu W."/>
            <person name="Pan J."/>
            <person name="Luo Z.H."/>
            <person name="Li M."/>
        </authorList>
    </citation>
    <scope>NUCLEOTIDE SEQUENCE [LARGE SCALE GENOMIC DNA]</scope>
    <source>
        <strain evidence="2">HyVt-628</strain>
    </source>
</reference>
<dbReference type="InterPro" id="IPR036721">
    <property type="entry name" value="RCK_C_sf"/>
</dbReference>
<evidence type="ECO:0000259" key="1">
    <source>
        <dbReference type="PROSITE" id="PS51202"/>
    </source>
</evidence>
<dbReference type="Proteomes" id="UP000886059">
    <property type="component" value="Unassembled WGS sequence"/>
</dbReference>
<dbReference type="GO" id="GO:0008324">
    <property type="term" value="F:monoatomic cation transmembrane transporter activity"/>
    <property type="evidence" value="ECO:0007669"/>
    <property type="project" value="InterPro"/>
</dbReference>
<gene>
    <name evidence="2" type="ORF">ENL01_01870</name>
</gene>
<sequence>MMMERKQAIVLFGYGKFGRAMYSRLKHDGFGIRVATMLEQNHTDAMDDGVTDVRRFNPKHNDSIRALGIDPGRHLLYCAMDHTANNLFLVLSLRELYHDATIVALSNSEENTRKLRFAGADTVINIYDASVEQMVNALTRPAVREALNTIIYDRNDLKIAEIVIEPASCFDGKRVGEIDFRSKGVVVIAIIDKELGEELIYLSKGVDHKLDAGDTLVVVGRLKELEALKKRCETA</sequence>
<dbReference type="SUPFAM" id="SSF51735">
    <property type="entry name" value="NAD(P)-binding Rossmann-fold domains"/>
    <property type="match status" value="1"/>
</dbReference>
<dbReference type="Pfam" id="PF02254">
    <property type="entry name" value="TrkA_N"/>
    <property type="match status" value="1"/>
</dbReference>
<proteinExistence type="predicted"/>
<protein>
    <recommendedName>
        <fullName evidence="1">RCK C-terminal domain-containing protein</fullName>
    </recommendedName>
</protein>
<dbReference type="PANTHER" id="PTHR43833">
    <property type="entry name" value="POTASSIUM CHANNEL PROTEIN 2-RELATED-RELATED"/>
    <property type="match status" value="1"/>
</dbReference>
<dbReference type="Gene3D" id="3.40.50.720">
    <property type="entry name" value="NAD(P)-binding Rossmann-like Domain"/>
    <property type="match status" value="1"/>
</dbReference>
<comment type="caution">
    <text evidence="2">The sequence shown here is derived from an EMBL/GenBank/DDBJ whole genome shotgun (WGS) entry which is preliminary data.</text>
</comment>
<dbReference type="EMBL" id="DRSK01000110">
    <property type="protein sequence ID" value="HHE07653.1"/>
    <property type="molecule type" value="Genomic_DNA"/>
</dbReference>
<dbReference type="Pfam" id="PF02080">
    <property type="entry name" value="TrkA_C"/>
    <property type="match status" value="1"/>
</dbReference>
<dbReference type="Gene3D" id="3.30.70.1450">
    <property type="entry name" value="Regulator of K+ conductance, C-terminal domain"/>
    <property type="match status" value="1"/>
</dbReference>
<dbReference type="GO" id="GO:0006813">
    <property type="term" value="P:potassium ion transport"/>
    <property type="evidence" value="ECO:0007669"/>
    <property type="project" value="InterPro"/>
</dbReference>
<feature type="domain" description="RCK C-terminal" evidence="1">
    <location>
        <begin position="147"/>
        <end position="234"/>
    </location>
</feature>
<organism evidence="2">
    <name type="scientific">Chlorobaculum parvum</name>
    <dbReference type="NCBI Taxonomy" id="274539"/>
    <lineage>
        <taxon>Bacteria</taxon>
        <taxon>Pseudomonadati</taxon>
        <taxon>Chlorobiota</taxon>
        <taxon>Chlorobiia</taxon>
        <taxon>Chlorobiales</taxon>
        <taxon>Chlorobiaceae</taxon>
        <taxon>Chlorobaculum</taxon>
    </lineage>
</organism>
<dbReference type="InterPro" id="IPR006037">
    <property type="entry name" value="RCK_C"/>
</dbReference>
<dbReference type="InterPro" id="IPR050721">
    <property type="entry name" value="Trk_Ktr_HKT_K-transport"/>
</dbReference>
<dbReference type="PANTHER" id="PTHR43833:SF9">
    <property type="entry name" value="POTASSIUM CHANNEL PROTEIN YUGO-RELATED"/>
    <property type="match status" value="1"/>
</dbReference>
<accession>A0A7C5HKD8</accession>
<evidence type="ECO:0000313" key="2">
    <source>
        <dbReference type="EMBL" id="HHE07653.1"/>
    </source>
</evidence>
<dbReference type="InterPro" id="IPR003148">
    <property type="entry name" value="RCK_N"/>
</dbReference>
<dbReference type="PROSITE" id="PS51202">
    <property type="entry name" value="RCK_C"/>
    <property type="match status" value="1"/>
</dbReference>
<dbReference type="AlphaFoldDB" id="A0A7C5HKD8"/>
<dbReference type="InterPro" id="IPR036291">
    <property type="entry name" value="NAD(P)-bd_dom_sf"/>
</dbReference>
<dbReference type="SUPFAM" id="SSF116726">
    <property type="entry name" value="TrkA C-terminal domain-like"/>
    <property type="match status" value="1"/>
</dbReference>